<organism evidence="1 2">
    <name type="scientific">Phanerochaete carnosa (strain HHB-10118-sp)</name>
    <name type="common">White-rot fungus</name>
    <name type="synonym">Peniophora carnosa</name>
    <dbReference type="NCBI Taxonomy" id="650164"/>
    <lineage>
        <taxon>Eukaryota</taxon>
        <taxon>Fungi</taxon>
        <taxon>Dikarya</taxon>
        <taxon>Basidiomycota</taxon>
        <taxon>Agaricomycotina</taxon>
        <taxon>Agaricomycetes</taxon>
        <taxon>Polyporales</taxon>
        <taxon>Phanerochaetaceae</taxon>
        <taxon>Phanerochaete</taxon>
    </lineage>
</organism>
<proteinExistence type="predicted"/>
<name>K5WF89_PHACS</name>
<sequence>MSFDDDDEGDGDSLFLYNVHDDSGYAEPLIDERLDLHFGRFPSMSDSPLPGSSIASYVHEPSDLLPSISHISEPLAGWKQTNDVPQSRDAFSDTSEAPNYNADQLSALSFGHLQSSTDSPLLECSPRSLHSLGCRSPGMHYDNRRLRLISDTRPLRSDKLSSSQSSEHSVVEETLADVVHGCLFEDS</sequence>
<protein>
    <submittedName>
        <fullName evidence="1">Uncharacterized protein</fullName>
    </submittedName>
</protein>
<dbReference type="AlphaFoldDB" id="K5WF89"/>
<dbReference type="GeneID" id="18915259"/>
<feature type="non-terminal residue" evidence="1">
    <location>
        <position position="187"/>
    </location>
</feature>
<dbReference type="KEGG" id="pco:PHACADRAFT_251576"/>
<gene>
    <name evidence="1" type="ORF">PHACADRAFT_251576</name>
</gene>
<accession>K5WF89</accession>
<dbReference type="InParanoid" id="K5WF89"/>
<dbReference type="Proteomes" id="UP000008370">
    <property type="component" value="Unassembled WGS sequence"/>
</dbReference>
<keyword evidence="2" id="KW-1185">Reference proteome</keyword>
<evidence type="ECO:0000313" key="2">
    <source>
        <dbReference type="Proteomes" id="UP000008370"/>
    </source>
</evidence>
<dbReference type="EMBL" id="JH930470">
    <property type="protein sequence ID" value="EKM57749.1"/>
    <property type="molecule type" value="Genomic_DNA"/>
</dbReference>
<dbReference type="HOGENOM" id="CLU_1450968_0_0_1"/>
<evidence type="ECO:0000313" key="1">
    <source>
        <dbReference type="EMBL" id="EKM57749.1"/>
    </source>
</evidence>
<dbReference type="RefSeq" id="XP_007393094.1">
    <property type="nucleotide sequence ID" value="XM_007393032.1"/>
</dbReference>
<reference evidence="1 2" key="1">
    <citation type="journal article" date="2012" name="BMC Genomics">
        <title>Comparative genomics of the white-rot fungi, Phanerochaete carnosa and P. chrysosporium, to elucidate the genetic basis of the distinct wood types they colonize.</title>
        <authorList>
            <person name="Suzuki H."/>
            <person name="MacDonald J."/>
            <person name="Syed K."/>
            <person name="Salamov A."/>
            <person name="Hori C."/>
            <person name="Aerts A."/>
            <person name="Henrissat B."/>
            <person name="Wiebenga A."/>
            <person name="vanKuyk P.A."/>
            <person name="Barry K."/>
            <person name="Lindquist E."/>
            <person name="LaButti K."/>
            <person name="Lapidus A."/>
            <person name="Lucas S."/>
            <person name="Coutinho P."/>
            <person name="Gong Y."/>
            <person name="Samejima M."/>
            <person name="Mahadevan R."/>
            <person name="Abou-Zaid M."/>
            <person name="de Vries R.P."/>
            <person name="Igarashi K."/>
            <person name="Yadav J.S."/>
            <person name="Grigoriev I.V."/>
            <person name="Master E.R."/>
        </authorList>
    </citation>
    <scope>NUCLEOTIDE SEQUENCE [LARGE SCALE GENOMIC DNA]</scope>
    <source>
        <strain evidence="1 2">HHB-10118-sp</strain>
    </source>
</reference>